<keyword evidence="3" id="KW-1185">Reference proteome</keyword>
<protein>
    <submittedName>
        <fullName evidence="2">AAA family ATPase</fullName>
    </submittedName>
</protein>
<comment type="caution">
    <text evidence="2">The sequence shown here is derived from an EMBL/GenBank/DDBJ whole genome shotgun (WGS) entry which is preliminary data.</text>
</comment>
<dbReference type="RefSeq" id="WP_214530725.1">
    <property type="nucleotide sequence ID" value="NZ_JAHEWO010000022.1"/>
</dbReference>
<reference evidence="2 3" key="1">
    <citation type="submission" date="2021-05" db="EMBL/GenBank/DDBJ databases">
        <title>Whole genome sequence of Curtobacterium flaccumfaciens pv. flaccumfaciens strain CFBP 8819.</title>
        <authorList>
            <person name="Osdaghi E."/>
            <person name="Taghouti G."/>
            <person name="Portier P."/>
            <person name="Fazliarab A."/>
            <person name="Taghavi S.M."/>
            <person name="Briand M."/>
            <person name="Le-Saux M."/>
            <person name="Jacques M.-A."/>
        </authorList>
    </citation>
    <scope>NUCLEOTIDE SEQUENCE [LARGE SCALE GENOMIC DNA]</scope>
    <source>
        <strain evidence="2 3">CFBP 8819</strain>
    </source>
</reference>
<evidence type="ECO:0000313" key="2">
    <source>
        <dbReference type="EMBL" id="MBT1589568.1"/>
    </source>
</evidence>
<dbReference type="Proteomes" id="UP001519641">
    <property type="component" value="Unassembled WGS sequence"/>
</dbReference>
<sequence>MQPSPYTPGEIARTVPGRAQQVAEVDERLSTLIDLRRLVGRIRVDHAARGFGKTSLLREYQRHAAARGAVTVWVTAGEEQGLVAQIAAELRRATDGFGEKTRAALRGRIETLQLSVGVPGVATATGTFHPANSSQDLELSGARALEAVIRAAAVDTPLVVLIDEIQSADPTGLRTLVYAWQHLQAEGTDVPAAIFAAGLPNAPETIAGIVTFSERLAYRPLGPLHREAEEIALIGPARALGVHWTPPAVDRALEIAQGYPYSVQLIADAAWVAAGRPDPGAIIDVGAVDHGHIAMQADLDALFRARWSACSPAERRMLAAIANLGDGPASRSAIAEALNTGSNQLSTPRARLIDKGLIQPADRGMLEFTIPGFAAFVRNSAA</sequence>
<evidence type="ECO:0000259" key="1">
    <source>
        <dbReference type="Pfam" id="PF13191"/>
    </source>
</evidence>
<name>A0ABS5VL71_9MICO</name>
<evidence type="ECO:0000313" key="3">
    <source>
        <dbReference type="Proteomes" id="UP001519641"/>
    </source>
</evidence>
<gene>
    <name evidence="2" type="ORF">KK097_17280</name>
</gene>
<organism evidence="2 3">
    <name type="scientific">Curtobacterium aurantiacum</name>
    <dbReference type="NCBI Taxonomy" id="3236919"/>
    <lineage>
        <taxon>Bacteria</taxon>
        <taxon>Bacillati</taxon>
        <taxon>Actinomycetota</taxon>
        <taxon>Actinomycetes</taxon>
        <taxon>Micrococcales</taxon>
        <taxon>Microbacteriaceae</taxon>
        <taxon>Curtobacterium</taxon>
    </lineage>
</organism>
<dbReference type="Gene3D" id="3.40.50.300">
    <property type="entry name" value="P-loop containing nucleotide triphosphate hydrolases"/>
    <property type="match status" value="1"/>
</dbReference>
<dbReference type="InterPro" id="IPR027417">
    <property type="entry name" value="P-loop_NTPase"/>
</dbReference>
<accession>A0ABS5VL71</accession>
<proteinExistence type="predicted"/>
<dbReference type="EMBL" id="JAHEWS010000044">
    <property type="protein sequence ID" value="MBT1589568.1"/>
    <property type="molecule type" value="Genomic_DNA"/>
</dbReference>
<dbReference type="SUPFAM" id="SSF52540">
    <property type="entry name" value="P-loop containing nucleoside triphosphate hydrolases"/>
    <property type="match status" value="1"/>
</dbReference>
<dbReference type="Pfam" id="PF13191">
    <property type="entry name" value="AAA_16"/>
    <property type="match status" value="1"/>
</dbReference>
<dbReference type="InterPro" id="IPR041664">
    <property type="entry name" value="AAA_16"/>
</dbReference>
<feature type="domain" description="Orc1-like AAA ATPase" evidence="1">
    <location>
        <begin position="15"/>
        <end position="179"/>
    </location>
</feature>